<organism evidence="1 2">
    <name type="scientific">Rotaria socialis</name>
    <dbReference type="NCBI Taxonomy" id="392032"/>
    <lineage>
        <taxon>Eukaryota</taxon>
        <taxon>Metazoa</taxon>
        <taxon>Spiralia</taxon>
        <taxon>Gnathifera</taxon>
        <taxon>Rotifera</taxon>
        <taxon>Eurotatoria</taxon>
        <taxon>Bdelloidea</taxon>
        <taxon>Philodinida</taxon>
        <taxon>Philodinidae</taxon>
        <taxon>Rotaria</taxon>
    </lineage>
</organism>
<reference evidence="1" key="1">
    <citation type="submission" date="2021-02" db="EMBL/GenBank/DDBJ databases">
        <authorList>
            <person name="Nowell W R."/>
        </authorList>
    </citation>
    <scope>NUCLEOTIDE SEQUENCE</scope>
</reference>
<comment type="caution">
    <text evidence="1">The sequence shown here is derived from an EMBL/GenBank/DDBJ whole genome shotgun (WGS) entry which is preliminary data.</text>
</comment>
<protein>
    <submittedName>
        <fullName evidence="1">Uncharacterized protein</fullName>
    </submittedName>
</protein>
<proteinExistence type="predicted"/>
<feature type="non-terminal residue" evidence="1">
    <location>
        <position position="41"/>
    </location>
</feature>
<evidence type="ECO:0000313" key="1">
    <source>
        <dbReference type="EMBL" id="CAF5157201.1"/>
    </source>
</evidence>
<sequence>MTPTIDNLPKFYGLARLHRVIDGALYRIFHNKHSSERLLLV</sequence>
<evidence type="ECO:0000313" key="2">
    <source>
        <dbReference type="Proteomes" id="UP000663848"/>
    </source>
</evidence>
<accession>A0A822H167</accession>
<name>A0A822H167_9BILA</name>
<gene>
    <name evidence="1" type="ORF">QYT958_LOCUS48944</name>
</gene>
<dbReference type="EMBL" id="CAJOBR010106664">
    <property type="protein sequence ID" value="CAF5157201.1"/>
    <property type="molecule type" value="Genomic_DNA"/>
</dbReference>
<dbReference type="Proteomes" id="UP000663848">
    <property type="component" value="Unassembled WGS sequence"/>
</dbReference>
<dbReference type="AlphaFoldDB" id="A0A822H167"/>